<reference evidence="3 4" key="1">
    <citation type="submission" date="2018-08" db="EMBL/GenBank/DDBJ databases">
        <authorList>
            <person name="Ferrada E.E."/>
            <person name="Latorre B.A."/>
        </authorList>
    </citation>
    <scope>NUCLEOTIDE SEQUENCE [LARGE SCALE GENOMIC DNA]</scope>
    <source>
        <strain evidence="3 4">VK-A60T</strain>
    </source>
</reference>
<feature type="compositionally biased region" description="Pro residues" evidence="1">
    <location>
        <begin position="109"/>
        <end position="118"/>
    </location>
</feature>
<accession>A0A385DAA5</accession>
<evidence type="ECO:0000313" key="4">
    <source>
        <dbReference type="Proteomes" id="UP000259636"/>
    </source>
</evidence>
<feature type="compositionally biased region" description="Low complexity" evidence="1">
    <location>
        <begin position="51"/>
        <end position="105"/>
    </location>
</feature>
<dbReference type="Gene3D" id="2.130.10.10">
    <property type="entry name" value="YVTN repeat-like/Quinoprotein amine dehydrogenase"/>
    <property type="match status" value="1"/>
</dbReference>
<evidence type="ECO:0000313" key="3">
    <source>
        <dbReference type="EMBL" id="AXQ55276.1"/>
    </source>
</evidence>
<dbReference type="InterPro" id="IPR002372">
    <property type="entry name" value="PQQ_rpt_dom"/>
</dbReference>
<feature type="region of interest" description="Disordered" evidence="1">
    <location>
        <begin position="157"/>
        <end position="207"/>
    </location>
</feature>
<evidence type="ECO:0000259" key="2">
    <source>
        <dbReference type="Pfam" id="PF13360"/>
    </source>
</evidence>
<dbReference type="PANTHER" id="PTHR34512:SF30">
    <property type="entry name" value="OUTER MEMBRANE PROTEIN ASSEMBLY FACTOR BAMB"/>
    <property type="match status" value="1"/>
</dbReference>
<dbReference type="Pfam" id="PF13360">
    <property type="entry name" value="PQQ_2"/>
    <property type="match status" value="1"/>
</dbReference>
<dbReference type="Proteomes" id="UP000259636">
    <property type="component" value="Chromosome"/>
</dbReference>
<name>A0A385DAA5_9ACTN</name>
<sequence>MSQPPNQPPQPPQGGFGPPPEPGPGQDGGQPPAQPPQPPGQPPQTPPPAQPGYGYPQQPGPYGQPQQPGPYGQPQQSGPYGAPQQPGPYGQPQQPGPYGQPQQGYGYPGQPPTYPGQPGPGGTGGGGGPFKGKTAAIVGGAVAVAVLAVVGIVTLTGGDDEKDPVAAPSKAPSASGAAPSAPGNPGDGKGDRNGEEEDLNAGRQPGEAKVLWYKEAPDAPGRGADAPGMWVTDTTAVKAAYRSVLAWDIEGGKPSWDEVELPGPVCAASKQAVDGKVVIAHKNGNTDKSKCNQLMQLDLATGESGWTNTLDEGALFDSTLQLQVVIAGETVIAGRDMSGVAFRLSDGKELYTKKKYGQSCFPGAWAGEDDHLVMVSSCAASKPAEHDEVSVLDPATGKVKSTLAVAKGWRVEKVYSMDPLVIYSTNKEEESWNISRVENGKITTQVESEVSFSPQCGWSIMSRALRGCVGAVADDSTLYLPTEAKGGSNEVVATSLTTGKKKWSVQAPEGRSMLPLKMEGGKLLAYVEASYSKGGEIVSISTSGGKPTTLLKLPEGTAAIERGFYSRAVDYVDGRFYISTTRLNGKDDAAEKLMLAYAK</sequence>
<dbReference type="EMBL" id="CP031742">
    <property type="protein sequence ID" value="AXQ55276.1"/>
    <property type="molecule type" value="Genomic_DNA"/>
</dbReference>
<dbReference type="KEGG" id="sky:D0C37_12140"/>
<gene>
    <name evidence="3" type="ORF">D0C37_12140</name>
</gene>
<dbReference type="SUPFAM" id="SSF50998">
    <property type="entry name" value="Quinoprotein alcohol dehydrogenase-like"/>
    <property type="match status" value="1"/>
</dbReference>
<protein>
    <recommendedName>
        <fullName evidence="2">Pyrrolo-quinoline quinone repeat domain-containing protein</fullName>
    </recommendedName>
</protein>
<evidence type="ECO:0000256" key="1">
    <source>
        <dbReference type="SAM" id="MobiDB-lite"/>
    </source>
</evidence>
<dbReference type="RefSeq" id="WP_117349293.1">
    <property type="nucleotide sequence ID" value="NZ_CP031742.1"/>
</dbReference>
<feature type="compositionally biased region" description="Gly residues" evidence="1">
    <location>
        <begin position="119"/>
        <end position="128"/>
    </location>
</feature>
<feature type="region of interest" description="Disordered" evidence="1">
    <location>
        <begin position="1"/>
        <end position="128"/>
    </location>
</feature>
<feature type="compositionally biased region" description="Low complexity" evidence="1">
    <location>
        <begin position="165"/>
        <end position="184"/>
    </location>
</feature>
<feature type="compositionally biased region" description="Pro residues" evidence="1">
    <location>
        <begin position="1"/>
        <end position="23"/>
    </location>
</feature>
<dbReference type="InterPro" id="IPR015943">
    <property type="entry name" value="WD40/YVTN_repeat-like_dom_sf"/>
</dbReference>
<dbReference type="GeneID" id="300114938"/>
<dbReference type="AlphaFoldDB" id="A0A385DAA5"/>
<dbReference type="PANTHER" id="PTHR34512">
    <property type="entry name" value="CELL SURFACE PROTEIN"/>
    <property type="match status" value="1"/>
</dbReference>
<proteinExistence type="predicted"/>
<feature type="compositionally biased region" description="Pro residues" evidence="1">
    <location>
        <begin position="32"/>
        <end position="50"/>
    </location>
</feature>
<feature type="domain" description="Pyrrolo-quinoline quinone repeat" evidence="2">
    <location>
        <begin position="211"/>
        <end position="350"/>
    </location>
</feature>
<organism evidence="3 4">
    <name type="scientific">Streptomyces koyangensis</name>
    <dbReference type="NCBI Taxonomy" id="188770"/>
    <lineage>
        <taxon>Bacteria</taxon>
        <taxon>Bacillati</taxon>
        <taxon>Actinomycetota</taxon>
        <taxon>Actinomycetes</taxon>
        <taxon>Kitasatosporales</taxon>
        <taxon>Streptomycetaceae</taxon>
        <taxon>Streptomyces</taxon>
        <taxon>Streptomyces aurantiacus group</taxon>
    </lineage>
</organism>
<dbReference type="InterPro" id="IPR011047">
    <property type="entry name" value="Quinoprotein_ADH-like_sf"/>
</dbReference>